<evidence type="ECO:0000313" key="2">
    <source>
        <dbReference type="EMBL" id="MUZ61088.1"/>
    </source>
</evidence>
<organism evidence="2 3">
    <name type="scientific">Agrobacterium vitis</name>
    <name type="common">Rhizobium vitis</name>
    <dbReference type="NCBI Taxonomy" id="373"/>
    <lineage>
        <taxon>Bacteria</taxon>
        <taxon>Pseudomonadati</taxon>
        <taxon>Pseudomonadota</taxon>
        <taxon>Alphaproteobacteria</taxon>
        <taxon>Hyphomicrobiales</taxon>
        <taxon>Rhizobiaceae</taxon>
        <taxon>Rhizobium/Agrobacterium group</taxon>
        <taxon>Agrobacterium</taxon>
    </lineage>
</organism>
<dbReference type="InterPro" id="IPR050276">
    <property type="entry name" value="MshD_Acetyltransferase"/>
</dbReference>
<dbReference type="RefSeq" id="WP_156551616.1">
    <property type="nucleotide sequence ID" value="NZ_JABAEJ010000038.1"/>
</dbReference>
<dbReference type="Gene3D" id="3.40.630.30">
    <property type="match status" value="1"/>
</dbReference>
<dbReference type="Pfam" id="PF00583">
    <property type="entry name" value="Acetyltransf_1"/>
    <property type="match status" value="1"/>
</dbReference>
<sequence>MFTFTIRAESPMDIGQIRKVTEHAFSMAEHSDGTESAIIDALRSANALNLSLVAVIDGKIIGHCAFSPVKAAQYETGWMGLGPVAVSPEFQGKGVGVALIREGLEHIRRIGAKGCVVLGDPNYYRRFGFENDPAVKFKGAPPEYFMKLSLDGSSISGSIHYHEAFSAQ</sequence>
<proteinExistence type="predicted"/>
<dbReference type="SUPFAM" id="SSF55729">
    <property type="entry name" value="Acyl-CoA N-acyltransferases (Nat)"/>
    <property type="match status" value="1"/>
</dbReference>
<dbReference type="InterPro" id="IPR016181">
    <property type="entry name" value="Acyl_CoA_acyltransferase"/>
</dbReference>
<name>A0AAE5AY16_AGRVI</name>
<dbReference type="CDD" id="cd04301">
    <property type="entry name" value="NAT_SF"/>
    <property type="match status" value="1"/>
</dbReference>
<gene>
    <name evidence="2" type="ORF">GOZ95_27130</name>
</gene>
<dbReference type="EMBL" id="WPHM01000037">
    <property type="protein sequence ID" value="MUZ61088.1"/>
    <property type="molecule type" value="Genomic_DNA"/>
</dbReference>
<protein>
    <submittedName>
        <fullName evidence="2">GNAT family N-acetyltransferase</fullName>
    </submittedName>
</protein>
<dbReference type="AlphaFoldDB" id="A0AAE5AY16"/>
<accession>A0AAE5AY16</accession>
<feature type="domain" description="N-acetyltransferase" evidence="1">
    <location>
        <begin position="4"/>
        <end position="151"/>
    </location>
</feature>
<dbReference type="PANTHER" id="PTHR43617:SF2">
    <property type="entry name" value="UPF0039 PROTEIN SLL0451"/>
    <property type="match status" value="1"/>
</dbReference>
<evidence type="ECO:0000313" key="3">
    <source>
        <dbReference type="Proteomes" id="UP000436692"/>
    </source>
</evidence>
<comment type="caution">
    <text evidence="2">The sequence shown here is derived from an EMBL/GenBank/DDBJ whole genome shotgun (WGS) entry which is preliminary data.</text>
</comment>
<evidence type="ECO:0000259" key="1">
    <source>
        <dbReference type="PROSITE" id="PS51186"/>
    </source>
</evidence>
<reference evidence="2 3" key="1">
    <citation type="submission" date="2019-12" db="EMBL/GenBank/DDBJ databases">
        <title>Whole-genome sequencing of Allorhizobium vitis.</title>
        <authorList>
            <person name="Gan H.M."/>
            <person name="Szegedi E."/>
            <person name="Burr T."/>
            <person name="Savka M.A."/>
        </authorList>
    </citation>
    <scope>NUCLEOTIDE SEQUENCE [LARGE SCALE GENOMIC DNA]</scope>
    <source>
        <strain evidence="2 3">CG989</strain>
    </source>
</reference>
<dbReference type="GO" id="GO:0016747">
    <property type="term" value="F:acyltransferase activity, transferring groups other than amino-acyl groups"/>
    <property type="evidence" value="ECO:0007669"/>
    <property type="project" value="InterPro"/>
</dbReference>
<dbReference type="InterPro" id="IPR000182">
    <property type="entry name" value="GNAT_dom"/>
</dbReference>
<dbReference type="PROSITE" id="PS51186">
    <property type="entry name" value="GNAT"/>
    <property type="match status" value="1"/>
</dbReference>
<dbReference type="PANTHER" id="PTHR43617">
    <property type="entry name" value="L-AMINO ACID N-ACETYLTRANSFERASE"/>
    <property type="match status" value="1"/>
</dbReference>
<dbReference type="Proteomes" id="UP000436692">
    <property type="component" value="Unassembled WGS sequence"/>
</dbReference>